<keyword evidence="1" id="KW-0812">Transmembrane</keyword>
<reference evidence="2 3" key="1">
    <citation type="submission" date="2024-01" db="EMBL/GenBank/DDBJ databases">
        <title>The genomes of 5 underutilized Papilionoideae crops provide insights into root nodulation and disease resistanc.</title>
        <authorList>
            <person name="Yuan L."/>
        </authorList>
    </citation>
    <scope>NUCLEOTIDE SEQUENCE [LARGE SCALE GENOMIC DNA]</scope>
    <source>
        <strain evidence="2">ZHUSHIDOU_FW_LH</strain>
        <tissue evidence="2">Leaf</tissue>
    </source>
</reference>
<feature type="transmembrane region" description="Helical" evidence="1">
    <location>
        <begin position="23"/>
        <end position="50"/>
    </location>
</feature>
<dbReference type="EMBL" id="JAYWIO010000006">
    <property type="protein sequence ID" value="KAK7255093.1"/>
    <property type="molecule type" value="Genomic_DNA"/>
</dbReference>
<comment type="caution">
    <text evidence="2">The sequence shown here is derived from an EMBL/GenBank/DDBJ whole genome shotgun (WGS) entry which is preliminary data.</text>
</comment>
<dbReference type="Proteomes" id="UP001372338">
    <property type="component" value="Unassembled WGS sequence"/>
</dbReference>
<keyword evidence="1" id="KW-0472">Membrane</keyword>
<keyword evidence="3" id="KW-1185">Reference proteome</keyword>
<name>A0AAN9EJH0_CROPI</name>
<protein>
    <submittedName>
        <fullName evidence="2">Uncharacterized protein</fullName>
    </submittedName>
</protein>
<evidence type="ECO:0000313" key="2">
    <source>
        <dbReference type="EMBL" id="KAK7255093.1"/>
    </source>
</evidence>
<gene>
    <name evidence="2" type="ORF">RIF29_28496</name>
</gene>
<evidence type="ECO:0000313" key="3">
    <source>
        <dbReference type="Proteomes" id="UP001372338"/>
    </source>
</evidence>
<dbReference type="AlphaFoldDB" id="A0AAN9EJH0"/>
<organism evidence="2 3">
    <name type="scientific">Crotalaria pallida</name>
    <name type="common">Smooth rattlebox</name>
    <name type="synonym">Crotalaria striata</name>
    <dbReference type="NCBI Taxonomy" id="3830"/>
    <lineage>
        <taxon>Eukaryota</taxon>
        <taxon>Viridiplantae</taxon>
        <taxon>Streptophyta</taxon>
        <taxon>Embryophyta</taxon>
        <taxon>Tracheophyta</taxon>
        <taxon>Spermatophyta</taxon>
        <taxon>Magnoliopsida</taxon>
        <taxon>eudicotyledons</taxon>
        <taxon>Gunneridae</taxon>
        <taxon>Pentapetalae</taxon>
        <taxon>rosids</taxon>
        <taxon>fabids</taxon>
        <taxon>Fabales</taxon>
        <taxon>Fabaceae</taxon>
        <taxon>Papilionoideae</taxon>
        <taxon>50 kb inversion clade</taxon>
        <taxon>genistoids sensu lato</taxon>
        <taxon>core genistoids</taxon>
        <taxon>Crotalarieae</taxon>
        <taxon>Crotalaria</taxon>
    </lineage>
</organism>
<accession>A0AAN9EJH0</accession>
<proteinExistence type="predicted"/>
<keyword evidence="1" id="KW-1133">Transmembrane helix</keyword>
<sequence length="216" mass="24160">MELRGDLFSLCTLQDTLSCYSDMLLLFFFMVDGTCQFICPVPLMLIHMLLNIEKMGRILTESEVTHFIIFLLFCHGRLCSGSSEVVPPVEYLLLLTENHLSIMPKRLWVTGTRLSDYVYPLSHILTGEILFFSPAVKSFSVLLTGEIDSPSLSLASPLLRHSHSHLPPSISLASPSINLTRKSQFGKLLPRASSPCVFSVHLLRVISLVLRVSSPR</sequence>
<evidence type="ECO:0000256" key="1">
    <source>
        <dbReference type="SAM" id="Phobius"/>
    </source>
</evidence>